<organism evidence="1 2">
    <name type="scientific">Colocasia esculenta</name>
    <name type="common">Wild taro</name>
    <name type="synonym">Arum esculentum</name>
    <dbReference type="NCBI Taxonomy" id="4460"/>
    <lineage>
        <taxon>Eukaryota</taxon>
        <taxon>Viridiplantae</taxon>
        <taxon>Streptophyta</taxon>
        <taxon>Embryophyta</taxon>
        <taxon>Tracheophyta</taxon>
        <taxon>Spermatophyta</taxon>
        <taxon>Magnoliopsida</taxon>
        <taxon>Liliopsida</taxon>
        <taxon>Araceae</taxon>
        <taxon>Aroideae</taxon>
        <taxon>Colocasieae</taxon>
        <taxon>Colocasia</taxon>
    </lineage>
</organism>
<keyword evidence="2" id="KW-1185">Reference proteome</keyword>
<protein>
    <submittedName>
        <fullName evidence="1">Uncharacterized protein</fullName>
    </submittedName>
</protein>
<dbReference type="EMBL" id="NMUH01001185">
    <property type="protein sequence ID" value="MQL89866.1"/>
    <property type="molecule type" value="Genomic_DNA"/>
</dbReference>
<dbReference type="Proteomes" id="UP000652761">
    <property type="component" value="Unassembled WGS sequence"/>
</dbReference>
<dbReference type="AlphaFoldDB" id="A0A843V3U8"/>
<proteinExistence type="predicted"/>
<name>A0A843V3U8_COLES</name>
<gene>
    <name evidence="1" type="ORF">Taro_022456</name>
</gene>
<reference evidence="1" key="1">
    <citation type="submission" date="2017-07" db="EMBL/GenBank/DDBJ databases">
        <title>Taro Niue Genome Assembly and Annotation.</title>
        <authorList>
            <person name="Atibalentja N."/>
            <person name="Keating K."/>
            <person name="Fields C.J."/>
        </authorList>
    </citation>
    <scope>NUCLEOTIDE SEQUENCE</scope>
    <source>
        <strain evidence="1">Niue_2</strain>
        <tissue evidence="1">Leaf</tissue>
    </source>
</reference>
<evidence type="ECO:0000313" key="1">
    <source>
        <dbReference type="EMBL" id="MQL89866.1"/>
    </source>
</evidence>
<comment type="caution">
    <text evidence="1">The sequence shown here is derived from an EMBL/GenBank/DDBJ whole genome shotgun (WGS) entry which is preliminary data.</text>
</comment>
<sequence length="462" mass="49516">MNHTLKRTGTTWSDVLSTLASYYYVSVVVVRNRPGLIQLGLGKNQPGIGRIGHGRSDLELADPANPGKLALDFMVPTLRKPNPTEGTPLILATAAKPLGPLQQTPAREHPPPPVGTRKVLGQTKANFKLLEMAVTYGPLVVNDHARFPSNYLVLPEVLLESGSVSLVLRPDFSELCPIRGAIFKTASTVEGKAQTGQISFRHSPAGNAIPFSLNFPSRAELFPSADLTIVWLEGRPRESLPRIDCLAGHGIPMVGSPEVGLTFNKHSTQQSSLHMVAAGVGFCLHGMPKVAGVGFVLAARVLPSVVGDWFNCWRLKKSTSRNVDVDLFREECLPLLSFVMKMVYPTLVRHGVVVVFAPRAAEVGAGVASCALLACGSFVRGVVSLAASGGVSCRSFGDSEVNWLASTRPRVVDVVSAVEPARFQFSQCASEGVAYYATGSCVRVRLSWLWSLVSPVLVLLGC</sequence>
<accession>A0A843V3U8</accession>
<evidence type="ECO:0000313" key="2">
    <source>
        <dbReference type="Proteomes" id="UP000652761"/>
    </source>
</evidence>